<feature type="domain" description="Multidrug resistance protein MdtA-like C-terminal permuted SH3" evidence="7">
    <location>
        <begin position="213"/>
        <end position="272"/>
    </location>
</feature>
<feature type="domain" description="YknX-like beta-barrel" evidence="8">
    <location>
        <begin position="137"/>
        <end position="200"/>
    </location>
</feature>
<feature type="transmembrane region" description="Helical" evidence="5">
    <location>
        <begin position="6"/>
        <end position="22"/>
    </location>
</feature>
<evidence type="ECO:0000256" key="4">
    <source>
        <dbReference type="SAM" id="MobiDB-lite"/>
    </source>
</evidence>
<dbReference type="InterPro" id="IPR000089">
    <property type="entry name" value="Biotin_lipoyl"/>
</dbReference>
<dbReference type="AlphaFoldDB" id="A0A3L7JZA6"/>
<evidence type="ECO:0000256" key="5">
    <source>
        <dbReference type="SAM" id="Phobius"/>
    </source>
</evidence>
<evidence type="ECO:0000259" key="7">
    <source>
        <dbReference type="Pfam" id="PF25967"/>
    </source>
</evidence>
<dbReference type="GO" id="GO:0022857">
    <property type="term" value="F:transmembrane transporter activity"/>
    <property type="evidence" value="ECO:0007669"/>
    <property type="project" value="InterPro"/>
</dbReference>
<name>A0A3L7JZA6_9BACI</name>
<evidence type="ECO:0000256" key="3">
    <source>
        <dbReference type="ARBA" id="ARBA00023054"/>
    </source>
</evidence>
<keyword evidence="10" id="KW-1185">Reference proteome</keyword>
<organism evidence="9 10">
    <name type="scientific">Falsibacillus albus</name>
    <dbReference type="NCBI Taxonomy" id="2478915"/>
    <lineage>
        <taxon>Bacteria</taxon>
        <taxon>Bacillati</taxon>
        <taxon>Bacillota</taxon>
        <taxon>Bacilli</taxon>
        <taxon>Bacillales</taxon>
        <taxon>Bacillaceae</taxon>
        <taxon>Falsibacillus</taxon>
    </lineage>
</organism>
<dbReference type="InterPro" id="IPR058636">
    <property type="entry name" value="Beta-barrel_YknX"/>
</dbReference>
<dbReference type="NCBIfam" id="TIGR01730">
    <property type="entry name" value="RND_mfp"/>
    <property type="match status" value="1"/>
</dbReference>
<dbReference type="OrthoDB" id="2023301at2"/>
<keyword evidence="5" id="KW-0812">Transmembrane</keyword>
<dbReference type="InterPro" id="IPR058627">
    <property type="entry name" value="MdtA-like_C"/>
</dbReference>
<evidence type="ECO:0000313" key="10">
    <source>
        <dbReference type="Proteomes" id="UP000276770"/>
    </source>
</evidence>
<dbReference type="Gene3D" id="2.40.420.20">
    <property type="match status" value="1"/>
</dbReference>
<evidence type="ECO:0000256" key="2">
    <source>
        <dbReference type="ARBA" id="ARBA00009477"/>
    </source>
</evidence>
<evidence type="ECO:0000259" key="8">
    <source>
        <dbReference type="Pfam" id="PF25990"/>
    </source>
</evidence>
<feature type="compositionally biased region" description="Gly residues" evidence="4">
    <location>
        <begin position="312"/>
        <end position="323"/>
    </location>
</feature>
<keyword evidence="5" id="KW-1133">Transmembrane helix</keyword>
<feature type="region of interest" description="Disordered" evidence="4">
    <location>
        <begin position="304"/>
        <end position="323"/>
    </location>
</feature>
<dbReference type="InterPro" id="IPR011053">
    <property type="entry name" value="Single_hybrid_motif"/>
</dbReference>
<dbReference type="Pfam" id="PF00364">
    <property type="entry name" value="Biotin_lipoyl"/>
    <property type="match status" value="1"/>
</dbReference>
<dbReference type="PANTHER" id="PTHR32347">
    <property type="entry name" value="EFFLUX SYSTEM COMPONENT YKNX-RELATED"/>
    <property type="match status" value="1"/>
</dbReference>
<accession>A0A3L7JZA6</accession>
<feature type="domain" description="Lipoyl-binding" evidence="6">
    <location>
        <begin position="67"/>
        <end position="125"/>
    </location>
</feature>
<dbReference type="EMBL" id="RCVZ01000004">
    <property type="protein sequence ID" value="RLQ96208.1"/>
    <property type="molecule type" value="Genomic_DNA"/>
</dbReference>
<dbReference type="InterPro" id="IPR006143">
    <property type="entry name" value="RND_pump_MFP"/>
</dbReference>
<proteinExistence type="inferred from homology"/>
<dbReference type="RefSeq" id="WP_121680060.1">
    <property type="nucleotide sequence ID" value="NZ_RCVZ01000004.1"/>
</dbReference>
<dbReference type="GO" id="GO:0016020">
    <property type="term" value="C:membrane"/>
    <property type="evidence" value="ECO:0007669"/>
    <property type="project" value="InterPro"/>
</dbReference>
<keyword evidence="3" id="KW-0175">Coiled coil</keyword>
<dbReference type="InterPro" id="IPR050465">
    <property type="entry name" value="UPF0194_transport"/>
</dbReference>
<dbReference type="GO" id="GO:0030313">
    <property type="term" value="C:cell envelope"/>
    <property type="evidence" value="ECO:0007669"/>
    <property type="project" value="UniProtKB-SubCell"/>
</dbReference>
<evidence type="ECO:0000313" key="9">
    <source>
        <dbReference type="EMBL" id="RLQ96208.1"/>
    </source>
</evidence>
<evidence type="ECO:0000259" key="6">
    <source>
        <dbReference type="Pfam" id="PF00364"/>
    </source>
</evidence>
<dbReference type="SUPFAM" id="SSF51230">
    <property type="entry name" value="Single hybrid motif"/>
    <property type="match status" value="1"/>
</dbReference>
<keyword evidence="5" id="KW-0472">Membrane</keyword>
<dbReference type="Pfam" id="PF25990">
    <property type="entry name" value="Beta-barrel_YknX"/>
    <property type="match status" value="1"/>
</dbReference>
<gene>
    <name evidence="9" type="ORF">D9X91_07925</name>
</gene>
<sequence length="323" mass="34123">MKKWIWTVIAIVVIGGGGLYIYKKSQPEPIKAQNLVATAQSGSLDVNVTGSGTVEPVTSTDITATDYKQIDEVLVKEGDVVKSGDELVSFTDGSDPITAPADGTITSLTAVNDERVQDGKVLAHLTNYKNLQTVIGVDELDIPSIKVGQSVKLTANAFPGTSFTGKVSKIAKEGNSENGVSTFDVTVHIDDPKNLLVGMSTEAHILINHKDKAIYVPIEAVYTSNNEKFVLLTDNSSDSESQPAAKQQLVKTGIHNDRYVEITEGLNAGQVVQLPSIASGASSNSENRRMGQGGFMNGGMSGMGGMNRMRGSSGGYSGGRRGN</sequence>
<comment type="caution">
    <text evidence="9">The sequence shown here is derived from an EMBL/GenBank/DDBJ whole genome shotgun (WGS) entry which is preliminary data.</text>
</comment>
<dbReference type="Pfam" id="PF25967">
    <property type="entry name" value="RND-MFP_C"/>
    <property type="match status" value="1"/>
</dbReference>
<dbReference type="Gene3D" id="2.40.50.100">
    <property type="match status" value="1"/>
</dbReference>
<dbReference type="Gene3D" id="2.40.30.170">
    <property type="match status" value="1"/>
</dbReference>
<dbReference type="PANTHER" id="PTHR32347:SF14">
    <property type="entry name" value="EFFLUX SYSTEM COMPONENT YKNX-RELATED"/>
    <property type="match status" value="1"/>
</dbReference>
<comment type="subcellular location">
    <subcellularLocation>
        <location evidence="1">Cell envelope</location>
    </subcellularLocation>
</comment>
<protein>
    <submittedName>
        <fullName evidence="9">Efflux RND transporter periplasmic adaptor subunit</fullName>
    </submittedName>
</protein>
<dbReference type="Proteomes" id="UP000276770">
    <property type="component" value="Unassembled WGS sequence"/>
</dbReference>
<comment type="similarity">
    <text evidence="2">Belongs to the membrane fusion protein (MFP) (TC 8.A.1) family.</text>
</comment>
<reference evidence="9 10" key="1">
    <citation type="submission" date="2018-10" db="EMBL/GenBank/DDBJ databases">
        <title>Falsibacillus sp. genome draft.</title>
        <authorList>
            <person name="Shi S."/>
        </authorList>
    </citation>
    <scope>NUCLEOTIDE SEQUENCE [LARGE SCALE GENOMIC DNA]</scope>
    <source>
        <strain evidence="9 10">GY 10110</strain>
    </source>
</reference>
<evidence type="ECO:0000256" key="1">
    <source>
        <dbReference type="ARBA" id="ARBA00004196"/>
    </source>
</evidence>